<evidence type="ECO:0000313" key="2">
    <source>
        <dbReference type="Proteomes" id="UP001642464"/>
    </source>
</evidence>
<proteinExistence type="predicted"/>
<dbReference type="EMBL" id="CAXAMM010042240">
    <property type="protein sequence ID" value="CAK9103797.1"/>
    <property type="molecule type" value="Genomic_DNA"/>
</dbReference>
<dbReference type="Proteomes" id="UP001642464">
    <property type="component" value="Unassembled WGS sequence"/>
</dbReference>
<organism evidence="1 2">
    <name type="scientific">Durusdinium trenchii</name>
    <dbReference type="NCBI Taxonomy" id="1381693"/>
    <lineage>
        <taxon>Eukaryota</taxon>
        <taxon>Sar</taxon>
        <taxon>Alveolata</taxon>
        <taxon>Dinophyceae</taxon>
        <taxon>Suessiales</taxon>
        <taxon>Symbiodiniaceae</taxon>
        <taxon>Durusdinium</taxon>
    </lineage>
</organism>
<name>A0ABP0RT32_9DINO</name>
<protein>
    <submittedName>
        <fullName evidence="1">Uncharacterized protein</fullName>
    </submittedName>
</protein>
<sequence length="471" mass="53152">MNSKRCSVELLDGTFQVQQREWLRVLQTLWRSPNMPLLLLDSSPWPFGLENISEIIAEASSTPAHSIRWRPPSGGGRWKLLPSQPWPATKVLVGGDAPREVRVWAFGLHATLASEPESVWREILAASGWRISVEMVLARNYCNLLGRCTENLPLVELLKRHLLPSALALNELNKFPHFSAAETLEKEFQSLAQVESGIRRAHILMCSEPPFFCQMFRGLGKPIFGYIGNPFGAYLRPGHPQENFYKVFRDELVVNPRNSFACMSPYLGALIYWHSGVHVPVVRPLGLYTGASYQPLSAGRFSRSILVTKSIFVPVDLAMVLNDFVAALRKLEEKALVPLKLWESNHTLFANLKQLSDPSWSNWARHTAAVFLPYDPQQMVFYELYSMGVPLLVPHESLLPFLIRLGYTNLQEFRYQSPGWEVPREARTKVSLEGGAEVCAIQVCTKFKSVLRSLRQVDILSLETGGGYSCD</sequence>
<comment type="caution">
    <text evidence="1">The sequence shown here is derived from an EMBL/GenBank/DDBJ whole genome shotgun (WGS) entry which is preliminary data.</text>
</comment>
<gene>
    <name evidence="1" type="ORF">SCF082_LOCUS48469</name>
</gene>
<keyword evidence="2" id="KW-1185">Reference proteome</keyword>
<evidence type="ECO:0000313" key="1">
    <source>
        <dbReference type="EMBL" id="CAK9103797.1"/>
    </source>
</evidence>
<reference evidence="1 2" key="1">
    <citation type="submission" date="2024-02" db="EMBL/GenBank/DDBJ databases">
        <authorList>
            <person name="Chen Y."/>
            <person name="Shah S."/>
            <person name="Dougan E. K."/>
            <person name="Thang M."/>
            <person name="Chan C."/>
        </authorList>
    </citation>
    <scope>NUCLEOTIDE SEQUENCE [LARGE SCALE GENOMIC DNA]</scope>
</reference>
<accession>A0ABP0RT32</accession>